<dbReference type="EMBL" id="JACGXN010000002">
    <property type="protein sequence ID" value="MBA8878285.1"/>
    <property type="molecule type" value="Genomic_DNA"/>
</dbReference>
<sequence>MRINEIWSFEDVSKRFDDLLKLVDRVGAQEISHNGRTYVIQAKDSGATSRAASSKKKLAAGGLLSDADVKDAFD</sequence>
<protein>
    <submittedName>
        <fullName evidence="1">Uncharacterized protein</fullName>
    </submittedName>
</protein>
<dbReference type="AlphaFoldDB" id="A0A839EJ58"/>
<evidence type="ECO:0000313" key="1">
    <source>
        <dbReference type="EMBL" id="MBA8878285.1"/>
    </source>
</evidence>
<dbReference type="RefSeq" id="WP_182549006.1">
    <property type="nucleotide sequence ID" value="NZ_JACGXN010000002.1"/>
</dbReference>
<proteinExistence type="predicted"/>
<reference evidence="1 2" key="1">
    <citation type="submission" date="2020-07" db="EMBL/GenBank/DDBJ databases">
        <title>Genomic Encyclopedia of Type Strains, Phase IV (KMG-V): Genome sequencing to study the core and pangenomes of soil and plant-associated prokaryotes.</title>
        <authorList>
            <person name="Whitman W."/>
        </authorList>
    </citation>
    <scope>NUCLEOTIDE SEQUENCE [LARGE SCALE GENOMIC DNA]</scope>
    <source>
        <strain evidence="1 2">AN3</strain>
    </source>
</reference>
<dbReference type="Proteomes" id="UP000549052">
    <property type="component" value="Unassembled WGS sequence"/>
</dbReference>
<keyword evidence="2" id="KW-1185">Reference proteome</keyword>
<evidence type="ECO:0000313" key="2">
    <source>
        <dbReference type="Proteomes" id="UP000549052"/>
    </source>
</evidence>
<comment type="caution">
    <text evidence="1">The sequence shown here is derived from an EMBL/GenBank/DDBJ whole genome shotgun (WGS) entry which is preliminary data.</text>
</comment>
<organism evidence="1 2">
    <name type="scientific">Phyllobacterium myrsinacearum</name>
    <dbReference type="NCBI Taxonomy" id="28101"/>
    <lineage>
        <taxon>Bacteria</taxon>
        <taxon>Pseudomonadati</taxon>
        <taxon>Pseudomonadota</taxon>
        <taxon>Alphaproteobacteria</taxon>
        <taxon>Hyphomicrobiales</taxon>
        <taxon>Phyllobacteriaceae</taxon>
        <taxon>Phyllobacterium</taxon>
    </lineage>
</organism>
<accession>A0A839EJ58</accession>
<gene>
    <name evidence="1" type="ORF">FHW16_001997</name>
</gene>
<name>A0A839EJ58_9HYPH</name>